<gene>
    <name evidence="9" type="ORF">SAMN05216267_10418</name>
</gene>
<dbReference type="InterPro" id="IPR000515">
    <property type="entry name" value="MetI-like"/>
</dbReference>
<feature type="transmembrane region" description="Helical" evidence="7">
    <location>
        <begin position="276"/>
        <end position="302"/>
    </location>
</feature>
<dbReference type="InterPro" id="IPR035906">
    <property type="entry name" value="MetI-like_sf"/>
</dbReference>
<dbReference type="AlphaFoldDB" id="A0A1H8SCJ7"/>
<evidence type="ECO:0000256" key="4">
    <source>
        <dbReference type="ARBA" id="ARBA00022692"/>
    </source>
</evidence>
<dbReference type="PANTHER" id="PTHR43163">
    <property type="entry name" value="DIPEPTIDE TRANSPORT SYSTEM PERMEASE PROTEIN DPPB-RELATED"/>
    <property type="match status" value="1"/>
</dbReference>
<keyword evidence="10" id="KW-1185">Reference proteome</keyword>
<dbReference type="CDD" id="cd06261">
    <property type="entry name" value="TM_PBP2"/>
    <property type="match status" value="1"/>
</dbReference>
<keyword evidence="6 7" id="KW-0472">Membrane</keyword>
<dbReference type="PANTHER" id="PTHR43163:SF7">
    <property type="entry name" value="DIPEPTIDE-TRANSPORT INTEGRAL MEMBRANE PROTEIN ABC TRANSPORTER DPPB-RELATED"/>
    <property type="match status" value="1"/>
</dbReference>
<comment type="similarity">
    <text evidence="7">Belongs to the binding-protein-dependent transport system permease family.</text>
</comment>
<feature type="domain" description="ABC transmembrane type-1" evidence="8">
    <location>
        <begin position="96"/>
        <end position="299"/>
    </location>
</feature>
<evidence type="ECO:0000256" key="7">
    <source>
        <dbReference type="RuleBase" id="RU363032"/>
    </source>
</evidence>
<evidence type="ECO:0000256" key="1">
    <source>
        <dbReference type="ARBA" id="ARBA00004651"/>
    </source>
</evidence>
<dbReference type="GO" id="GO:0005886">
    <property type="term" value="C:plasma membrane"/>
    <property type="evidence" value="ECO:0007669"/>
    <property type="project" value="UniProtKB-SubCell"/>
</dbReference>
<accession>A0A1H8SCJ7</accession>
<dbReference type="InterPro" id="IPR045621">
    <property type="entry name" value="BPD_transp_1_N"/>
</dbReference>
<reference evidence="9 10" key="1">
    <citation type="submission" date="2016-10" db="EMBL/GenBank/DDBJ databases">
        <authorList>
            <person name="de Groot N.N."/>
        </authorList>
    </citation>
    <scope>NUCLEOTIDE SEQUENCE [LARGE SCALE GENOMIC DNA]</scope>
    <source>
        <strain evidence="9 10">CGMCC 4.2026</strain>
    </source>
</reference>
<evidence type="ECO:0000256" key="3">
    <source>
        <dbReference type="ARBA" id="ARBA00022475"/>
    </source>
</evidence>
<dbReference type="Pfam" id="PF19300">
    <property type="entry name" value="BPD_transp_1_N"/>
    <property type="match status" value="1"/>
</dbReference>
<dbReference type="GO" id="GO:0055085">
    <property type="term" value="P:transmembrane transport"/>
    <property type="evidence" value="ECO:0007669"/>
    <property type="project" value="InterPro"/>
</dbReference>
<evidence type="ECO:0000259" key="8">
    <source>
        <dbReference type="PROSITE" id="PS50928"/>
    </source>
</evidence>
<evidence type="ECO:0000313" key="10">
    <source>
        <dbReference type="Proteomes" id="UP000181951"/>
    </source>
</evidence>
<evidence type="ECO:0000256" key="5">
    <source>
        <dbReference type="ARBA" id="ARBA00022989"/>
    </source>
</evidence>
<feature type="transmembrane region" description="Helical" evidence="7">
    <location>
        <begin position="172"/>
        <end position="192"/>
    </location>
</feature>
<comment type="subcellular location">
    <subcellularLocation>
        <location evidence="1 7">Cell membrane</location>
        <topology evidence="1 7">Multi-pass membrane protein</topology>
    </subcellularLocation>
</comment>
<feature type="transmembrane region" description="Helical" evidence="7">
    <location>
        <begin position="9"/>
        <end position="30"/>
    </location>
</feature>
<evidence type="ECO:0000313" key="9">
    <source>
        <dbReference type="EMBL" id="SEO76450.1"/>
    </source>
</evidence>
<proteinExistence type="inferred from homology"/>
<organism evidence="9 10">
    <name type="scientific">Actinacidiphila rubida</name>
    <dbReference type="NCBI Taxonomy" id="310780"/>
    <lineage>
        <taxon>Bacteria</taxon>
        <taxon>Bacillati</taxon>
        <taxon>Actinomycetota</taxon>
        <taxon>Actinomycetes</taxon>
        <taxon>Kitasatosporales</taxon>
        <taxon>Streptomycetaceae</taxon>
        <taxon>Actinacidiphila</taxon>
    </lineage>
</organism>
<dbReference type="STRING" id="310780.SAMN05216267_10418"/>
<sequence length="309" mass="32975">MASYVLRRILLMIPVLLGTTFVIYAAVYALPGDPVQALAGPDHVVTPATAAAIKEHYHLGDPFLVQYWHYLTGLLHGDFGIDLANTPVSAIIAASWPVTVKLAVMTWIIEAVAGVGLGYLAALRAGRLPDLAVLGGSSLVLGVPYFITAYVAQIVLGVKLHWFPVSGTDDGWPLSYLVPALCLALLGVPEIARLTRASVLENLGADFVDTATAKGLSRSRVLVRHVLRTSLVPVVSMLGTNLGYLLSGTILIEGIFNLPGLGFQVFQSVQQHDGPTVVGISTLLVLVFLLVNLVVDLLYGVLDPRIRLD</sequence>
<protein>
    <submittedName>
        <fullName evidence="9">Peptide/nickel transport system permease protein/oligopeptide transport system permease protein</fullName>
    </submittedName>
</protein>
<dbReference type="SUPFAM" id="SSF161098">
    <property type="entry name" value="MetI-like"/>
    <property type="match status" value="1"/>
</dbReference>
<keyword evidence="3" id="KW-1003">Cell membrane</keyword>
<evidence type="ECO:0000256" key="6">
    <source>
        <dbReference type="ARBA" id="ARBA00023136"/>
    </source>
</evidence>
<name>A0A1H8SCJ7_9ACTN</name>
<feature type="transmembrane region" description="Helical" evidence="7">
    <location>
        <begin position="131"/>
        <end position="152"/>
    </location>
</feature>
<keyword evidence="5 7" id="KW-1133">Transmembrane helix</keyword>
<dbReference type="OrthoDB" id="3171583at2"/>
<keyword evidence="2 7" id="KW-0813">Transport</keyword>
<dbReference type="PROSITE" id="PS50928">
    <property type="entry name" value="ABC_TM1"/>
    <property type="match status" value="1"/>
</dbReference>
<evidence type="ECO:0000256" key="2">
    <source>
        <dbReference type="ARBA" id="ARBA00022448"/>
    </source>
</evidence>
<dbReference type="RefSeq" id="WP_069466072.1">
    <property type="nucleotide sequence ID" value="NZ_FODD01000041.1"/>
</dbReference>
<feature type="transmembrane region" description="Helical" evidence="7">
    <location>
        <begin position="104"/>
        <end position="122"/>
    </location>
</feature>
<keyword evidence="4 7" id="KW-0812">Transmembrane</keyword>
<dbReference type="EMBL" id="FODD01000041">
    <property type="protein sequence ID" value="SEO76450.1"/>
    <property type="molecule type" value="Genomic_DNA"/>
</dbReference>
<dbReference type="Proteomes" id="UP000181951">
    <property type="component" value="Unassembled WGS sequence"/>
</dbReference>
<dbReference type="Gene3D" id="1.10.3720.10">
    <property type="entry name" value="MetI-like"/>
    <property type="match status" value="1"/>
</dbReference>
<dbReference type="Pfam" id="PF00528">
    <property type="entry name" value="BPD_transp_1"/>
    <property type="match status" value="1"/>
</dbReference>
<feature type="transmembrane region" description="Helical" evidence="7">
    <location>
        <begin position="230"/>
        <end position="256"/>
    </location>
</feature>